<evidence type="ECO:0000256" key="2">
    <source>
        <dbReference type="SAM" id="MobiDB-lite"/>
    </source>
</evidence>
<dbReference type="SMART" id="SM00343">
    <property type="entry name" value="ZnF_C2HC"/>
    <property type="match status" value="1"/>
</dbReference>
<dbReference type="SUPFAM" id="SSF57756">
    <property type="entry name" value="Retrovirus zinc finger-like domains"/>
    <property type="match status" value="1"/>
</dbReference>
<evidence type="ECO:0000313" key="4">
    <source>
        <dbReference type="EMBL" id="MQL92403.1"/>
    </source>
</evidence>
<feature type="region of interest" description="Disordered" evidence="2">
    <location>
        <begin position="236"/>
        <end position="265"/>
    </location>
</feature>
<dbReference type="InterPro" id="IPR001878">
    <property type="entry name" value="Znf_CCHC"/>
</dbReference>
<dbReference type="AlphaFoldDB" id="A0A843VJ96"/>
<dbReference type="GO" id="GO:0008270">
    <property type="term" value="F:zinc ion binding"/>
    <property type="evidence" value="ECO:0007669"/>
    <property type="project" value="UniProtKB-KW"/>
</dbReference>
<proteinExistence type="predicted"/>
<dbReference type="Gene3D" id="4.10.60.10">
    <property type="entry name" value="Zinc finger, CCHC-type"/>
    <property type="match status" value="1"/>
</dbReference>
<gene>
    <name evidence="4" type="ORF">Taro_025026</name>
</gene>
<dbReference type="InterPro" id="IPR036875">
    <property type="entry name" value="Znf_CCHC_sf"/>
</dbReference>
<accession>A0A843VJ96</accession>
<feature type="domain" description="CCHC-type" evidence="3">
    <location>
        <begin position="198"/>
        <end position="213"/>
    </location>
</feature>
<dbReference type="PANTHER" id="PTHR34676">
    <property type="entry name" value="DUF4219 DOMAIN-CONTAINING PROTEIN-RELATED"/>
    <property type="match status" value="1"/>
</dbReference>
<evidence type="ECO:0000313" key="5">
    <source>
        <dbReference type="Proteomes" id="UP000652761"/>
    </source>
</evidence>
<keyword evidence="1" id="KW-0479">Metal-binding</keyword>
<dbReference type="PROSITE" id="PS50158">
    <property type="entry name" value="ZF_CCHC"/>
    <property type="match status" value="1"/>
</dbReference>
<feature type="compositionally biased region" description="Acidic residues" evidence="2">
    <location>
        <begin position="139"/>
        <end position="153"/>
    </location>
</feature>
<keyword evidence="1" id="KW-0863">Zinc-finger</keyword>
<dbReference type="PANTHER" id="PTHR34676:SF8">
    <property type="entry name" value="TRANSMEMBRANE PROTEIN"/>
    <property type="match status" value="1"/>
</dbReference>
<evidence type="ECO:0000259" key="3">
    <source>
        <dbReference type="PROSITE" id="PS50158"/>
    </source>
</evidence>
<keyword evidence="1" id="KW-0862">Zinc</keyword>
<name>A0A843VJ96_COLES</name>
<keyword evidence="5" id="KW-1185">Reference proteome</keyword>
<dbReference type="EMBL" id="NMUH01001443">
    <property type="protein sequence ID" value="MQL92403.1"/>
    <property type="molecule type" value="Genomic_DNA"/>
</dbReference>
<feature type="region of interest" description="Disordered" evidence="2">
    <location>
        <begin position="117"/>
        <end position="153"/>
    </location>
</feature>
<evidence type="ECO:0000256" key="1">
    <source>
        <dbReference type="PROSITE-ProRule" id="PRU00047"/>
    </source>
</evidence>
<dbReference type="Proteomes" id="UP000652761">
    <property type="component" value="Unassembled WGS sequence"/>
</dbReference>
<protein>
    <recommendedName>
        <fullName evidence="3">CCHC-type domain-containing protein</fullName>
    </recommendedName>
</protein>
<comment type="caution">
    <text evidence="4">The sequence shown here is derived from an EMBL/GenBank/DDBJ whole genome shotgun (WGS) entry which is preliminary data.</text>
</comment>
<dbReference type="Pfam" id="PF14223">
    <property type="entry name" value="Retrotran_gag_2"/>
    <property type="match status" value="1"/>
</dbReference>
<organism evidence="4 5">
    <name type="scientific">Colocasia esculenta</name>
    <name type="common">Wild taro</name>
    <name type="synonym">Arum esculentum</name>
    <dbReference type="NCBI Taxonomy" id="4460"/>
    <lineage>
        <taxon>Eukaryota</taxon>
        <taxon>Viridiplantae</taxon>
        <taxon>Streptophyta</taxon>
        <taxon>Embryophyta</taxon>
        <taxon>Tracheophyta</taxon>
        <taxon>Spermatophyta</taxon>
        <taxon>Magnoliopsida</taxon>
        <taxon>Liliopsida</taxon>
        <taxon>Araceae</taxon>
        <taxon>Aroideae</taxon>
        <taxon>Colocasieae</taxon>
        <taxon>Colocasia</taxon>
    </lineage>
</organism>
<reference evidence="4" key="1">
    <citation type="submission" date="2017-07" db="EMBL/GenBank/DDBJ databases">
        <title>Taro Niue Genome Assembly and Annotation.</title>
        <authorList>
            <person name="Atibalentja N."/>
            <person name="Keating K."/>
            <person name="Fields C.J."/>
        </authorList>
    </citation>
    <scope>NUCLEOTIDE SEQUENCE</scope>
    <source>
        <strain evidence="4">Niue_2</strain>
        <tissue evidence="4">Leaf</tissue>
    </source>
</reference>
<feature type="region of interest" description="Disordered" evidence="2">
    <location>
        <begin position="425"/>
        <end position="457"/>
    </location>
</feature>
<dbReference type="GO" id="GO:0003676">
    <property type="term" value="F:nucleic acid binding"/>
    <property type="evidence" value="ECO:0007669"/>
    <property type="project" value="InterPro"/>
</dbReference>
<sequence>MWDKLELIYEVTSEVRESKASMLVSEYEMFKMNNDETISDMFARFMLIINGLKVLKKEYSESDLVRKILRSLPSSWNTKATVIEDSKDLSKMKLDELIGSLMTYEINVKRKETEENPRKLIALKASKKSSSGPKKDAPQESEEFESSSESEDDEMAMLTRRFKKFLKFKRRGSGNSKPFEKKDFSNKFETNKKSEIVCYECKKQGHMRGECPELKKKLKKEKFTFKKAKAMLATWSDEAKDEAENSQSEPVDAPGDGDSIAAGDTTTEPSIRDLIAQLQLQMSTGFAKLNDHLDTVDTNIEALADSQVQIQLRLTSLSSRVQEDRQAPAPPGEILCKTCTKTRFKRSRKARNTGPCRQLQSRQKAIPQDRSACRQHQCRLSTATDRKLSPELPVLCLSTPVDRSTQCCRQTKKTFRFEINYTAGGAGPTPLRCGSELDDGNETSSSPSPVGGRGEPL</sequence>